<name>A0A0C2DQR2_9BILA</name>
<protein>
    <recommendedName>
        <fullName evidence="4">Protein kinase domain-containing protein</fullName>
    </recommendedName>
</protein>
<organism evidence="2 3">
    <name type="scientific">Ancylostoma duodenale</name>
    <dbReference type="NCBI Taxonomy" id="51022"/>
    <lineage>
        <taxon>Eukaryota</taxon>
        <taxon>Metazoa</taxon>
        <taxon>Ecdysozoa</taxon>
        <taxon>Nematoda</taxon>
        <taxon>Chromadorea</taxon>
        <taxon>Rhabditida</taxon>
        <taxon>Rhabditina</taxon>
        <taxon>Rhabditomorpha</taxon>
        <taxon>Strongyloidea</taxon>
        <taxon>Ancylostomatidae</taxon>
        <taxon>Ancylostomatinae</taxon>
        <taxon>Ancylostoma</taxon>
    </lineage>
</organism>
<evidence type="ECO:0008006" key="4">
    <source>
        <dbReference type="Google" id="ProtNLM"/>
    </source>
</evidence>
<dbReference type="SUPFAM" id="SSF56112">
    <property type="entry name" value="Protein kinase-like (PK-like)"/>
    <property type="match status" value="1"/>
</dbReference>
<dbReference type="InterPro" id="IPR011009">
    <property type="entry name" value="Kinase-like_dom_sf"/>
</dbReference>
<dbReference type="Proteomes" id="UP000054047">
    <property type="component" value="Unassembled WGS sequence"/>
</dbReference>
<reference evidence="2 3" key="1">
    <citation type="submission" date="2013-12" db="EMBL/GenBank/DDBJ databases">
        <title>Draft genome of the parsitic nematode Ancylostoma duodenale.</title>
        <authorList>
            <person name="Mitreva M."/>
        </authorList>
    </citation>
    <scope>NUCLEOTIDE SEQUENCE [LARGE SCALE GENOMIC DNA]</scope>
    <source>
        <strain evidence="2 3">Zhejiang</strain>
    </source>
</reference>
<evidence type="ECO:0000256" key="1">
    <source>
        <dbReference type="SAM" id="MobiDB-lite"/>
    </source>
</evidence>
<accession>A0A0C2DQR2</accession>
<sequence length="77" mass="8400">MAPGDSWLIADDDDTMTSSPKTPLCRVAGGHPLSGPDPTSPTKKEVKHRFEITKKLGSGTYGKVSLAFDHKFEREVK</sequence>
<evidence type="ECO:0000313" key="3">
    <source>
        <dbReference type="Proteomes" id="UP000054047"/>
    </source>
</evidence>
<dbReference type="OrthoDB" id="5872408at2759"/>
<proteinExistence type="predicted"/>
<dbReference type="Gene3D" id="3.30.200.20">
    <property type="entry name" value="Phosphorylase Kinase, domain 1"/>
    <property type="match status" value="1"/>
</dbReference>
<dbReference type="AlphaFoldDB" id="A0A0C2DQR2"/>
<feature type="region of interest" description="Disordered" evidence="1">
    <location>
        <begin position="1"/>
        <end position="21"/>
    </location>
</feature>
<dbReference type="EMBL" id="KN727735">
    <property type="protein sequence ID" value="KIH65052.1"/>
    <property type="molecule type" value="Genomic_DNA"/>
</dbReference>
<keyword evidence="3" id="KW-1185">Reference proteome</keyword>
<evidence type="ECO:0000313" key="2">
    <source>
        <dbReference type="EMBL" id="KIH65052.1"/>
    </source>
</evidence>
<gene>
    <name evidence="2" type="ORF">ANCDUO_04630</name>
</gene>